<evidence type="ECO:0000256" key="1">
    <source>
        <dbReference type="SAM" id="MobiDB-lite"/>
    </source>
</evidence>
<proteinExistence type="predicted"/>
<evidence type="ECO:0000313" key="2">
    <source>
        <dbReference type="EMBL" id="CAA9996303.1"/>
    </source>
</evidence>
<dbReference type="EMBL" id="CADCXU010004532">
    <property type="protein sequence ID" value="CAA9996303.1"/>
    <property type="molecule type" value="Genomic_DNA"/>
</dbReference>
<evidence type="ECO:0000313" key="3">
    <source>
        <dbReference type="Proteomes" id="UP000479000"/>
    </source>
</evidence>
<feature type="non-terminal residue" evidence="2">
    <location>
        <position position="144"/>
    </location>
</feature>
<protein>
    <submittedName>
        <fullName evidence="2">Uncharacterized protein</fullName>
    </submittedName>
</protein>
<feature type="compositionally biased region" description="Basic and acidic residues" evidence="1">
    <location>
        <begin position="132"/>
        <end position="144"/>
    </location>
</feature>
<sequence length="144" mass="16489">MRLGAIPLSGGALPRVMRFAPQAMGRRTANRTMESGPRERVCRWPPINSSFSVEPVTYGAEWKRDFNRKHCGRADRVEYPMKPSVNKPSIEFDMIRVLKFREGSKNAEANNICSILWDEKSRSNVPLNSESRYSDRKGNESGRR</sequence>
<gene>
    <name evidence="2" type="ORF">NTEN_LOCUS2858</name>
</gene>
<accession>A0A6H5G3K3</accession>
<dbReference type="AlphaFoldDB" id="A0A6H5G3K3"/>
<feature type="region of interest" description="Disordered" evidence="1">
    <location>
        <begin position="124"/>
        <end position="144"/>
    </location>
</feature>
<name>A0A6H5G3K3_9HEMI</name>
<reference evidence="2 3" key="1">
    <citation type="submission" date="2020-02" db="EMBL/GenBank/DDBJ databases">
        <authorList>
            <person name="Ferguson B K."/>
        </authorList>
    </citation>
    <scope>NUCLEOTIDE SEQUENCE [LARGE SCALE GENOMIC DNA]</scope>
</reference>
<keyword evidence="3" id="KW-1185">Reference proteome</keyword>
<organism evidence="2 3">
    <name type="scientific">Nesidiocoris tenuis</name>
    <dbReference type="NCBI Taxonomy" id="355587"/>
    <lineage>
        <taxon>Eukaryota</taxon>
        <taxon>Metazoa</taxon>
        <taxon>Ecdysozoa</taxon>
        <taxon>Arthropoda</taxon>
        <taxon>Hexapoda</taxon>
        <taxon>Insecta</taxon>
        <taxon>Pterygota</taxon>
        <taxon>Neoptera</taxon>
        <taxon>Paraneoptera</taxon>
        <taxon>Hemiptera</taxon>
        <taxon>Heteroptera</taxon>
        <taxon>Panheteroptera</taxon>
        <taxon>Cimicomorpha</taxon>
        <taxon>Miridae</taxon>
        <taxon>Dicyphina</taxon>
        <taxon>Nesidiocoris</taxon>
    </lineage>
</organism>
<dbReference type="Proteomes" id="UP000479000">
    <property type="component" value="Unassembled WGS sequence"/>
</dbReference>